<protein>
    <submittedName>
        <fullName evidence="3">Uncharacterized protein</fullName>
    </submittedName>
</protein>
<feature type="compositionally biased region" description="Basic and acidic residues" evidence="1">
    <location>
        <begin position="1"/>
        <end position="11"/>
    </location>
</feature>
<evidence type="ECO:0000313" key="2">
    <source>
        <dbReference type="Proteomes" id="UP000515153"/>
    </source>
</evidence>
<gene>
    <name evidence="3" type="ORF">PgNI_00760</name>
</gene>
<dbReference type="Proteomes" id="UP000515153">
    <property type="component" value="Unplaced"/>
</dbReference>
<reference evidence="3" key="2">
    <citation type="submission" date="2019-10" db="EMBL/GenBank/DDBJ databases">
        <authorList>
            <consortium name="NCBI Genome Project"/>
        </authorList>
    </citation>
    <scope>NUCLEOTIDE SEQUENCE</scope>
    <source>
        <strain evidence="3">NI907</strain>
    </source>
</reference>
<dbReference type="GeneID" id="41955751"/>
<proteinExistence type="predicted"/>
<reference evidence="3" key="3">
    <citation type="submission" date="2025-08" db="UniProtKB">
        <authorList>
            <consortium name="RefSeq"/>
        </authorList>
    </citation>
    <scope>IDENTIFICATION</scope>
    <source>
        <strain evidence="3">NI907</strain>
    </source>
</reference>
<dbReference type="AlphaFoldDB" id="A0A6P8BIS7"/>
<reference evidence="3" key="1">
    <citation type="journal article" date="2019" name="Mol. Biol. Evol.">
        <title>Blast fungal genomes show frequent chromosomal changes, gene gains and losses, and effector gene turnover.</title>
        <authorList>
            <person name="Gomez Luciano L.B."/>
            <person name="Jason Tsai I."/>
            <person name="Chuma I."/>
            <person name="Tosa Y."/>
            <person name="Chen Y.H."/>
            <person name="Li J.Y."/>
            <person name="Li M.Y."/>
            <person name="Jade Lu M.Y."/>
            <person name="Nakayashiki H."/>
            <person name="Li W.H."/>
        </authorList>
    </citation>
    <scope>NUCLEOTIDE SEQUENCE</scope>
    <source>
        <strain evidence="3">NI907</strain>
    </source>
</reference>
<dbReference type="RefSeq" id="XP_030986944.1">
    <property type="nucleotide sequence ID" value="XM_031120837.1"/>
</dbReference>
<dbReference type="OrthoDB" id="5206690at2759"/>
<dbReference type="KEGG" id="pgri:PgNI_00760"/>
<accession>A0A6P8BIS7</accession>
<organism evidence="2 3">
    <name type="scientific">Pyricularia grisea</name>
    <name type="common">Crabgrass-specific blast fungus</name>
    <name type="synonym">Magnaporthe grisea</name>
    <dbReference type="NCBI Taxonomy" id="148305"/>
    <lineage>
        <taxon>Eukaryota</taxon>
        <taxon>Fungi</taxon>
        <taxon>Dikarya</taxon>
        <taxon>Ascomycota</taxon>
        <taxon>Pezizomycotina</taxon>
        <taxon>Sordariomycetes</taxon>
        <taxon>Sordariomycetidae</taxon>
        <taxon>Magnaporthales</taxon>
        <taxon>Pyriculariaceae</taxon>
        <taxon>Pyricularia</taxon>
    </lineage>
</organism>
<keyword evidence="2" id="KW-1185">Reference proteome</keyword>
<evidence type="ECO:0000256" key="1">
    <source>
        <dbReference type="SAM" id="MobiDB-lite"/>
    </source>
</evidence>
<name>A0A6P8BIS7_PYRGI</name>
<feature type="region of interest" description="Disordered" evidence="1">
    <location>
        <begin position="1"/>
        <end position="33"/>
    </location>
</feature>
<evidence type="ECO:0000313" key="3">
    <source>
        <dbReference type="RefSeq" id="XP_030986944.1"/>
    </source>
</evidence>
<sequence>MAEPTQKQEHVYHRHSSSIAPTVSRDKKQKTAGREVRINNWLQDEGLARLNYISLAGVKDEKPEKGSSAQL</sequence>